<organism evidence="1 2">
    <name type="scientific">Paenibacillus tundrae</name>
    <dbReference type="NCBI Taxonomy" id="528187"/>
    <lineage>
        <taxon>Bacteria</taxon>
        <taxon>Bacillati</taxon>
        <taxon>Bacillota</taxon>
        <taxon>Bacilli</taxon>
        <taxon>Bacillales</taxon>
        <taxon>Paenibacillaceae</taxon>
        <taxon>Paenibacillus</taxon>
    </lineage>
</organism>
<dbReference type="RefSeq" id="WP_307218447.1">
    <property type="nucleotide sequence ID" value="NZ_JAUSTI010000011.1"/>
</dbReference>
<dbReference type="EMBL" id="JAUSTI010000011">
    <property type="protein sequence ID" value="MDQ0172348.1"/>
    <property type="molecule type" value="Genomic_DNA"/>
</dbReference>
<evidence type="ECO:0000313" key="2">
    <source>
        <dbReference type="Proteomes" id="UP001233836"/>
    </source>
</evidence>
<accession>A0ABT9WGG4</accession>
<comment type="caution">
    <text evidence="1">The sequence shown here is derived from an EMBL/GenBank/DDBJ whole genome shotgun (WGS) entry which is preliminary data.</text>
</comment>
<reference evidence="1 2" key="1">
    <citation type="submission" date="2023-07" db="EMBL/GenBank/DDBJ databases">
        <title>Sorghum-associated microbial communities from plants grown in Nebraska, USA.</title>
        <authorList>
            <person name="Schachtman D."/>
        </authorList>
    </citation>
    <scope>NUCLEOTIDE SEQUENCE [LARGE SCALE GENOMIC DNA]</scope>
    <source>
        <strain evidence="1 2">DS1314</strain>
    </source>
</reference>
<dbReference type="Proteomes" id="UP001233836">
    <property type="component" value="Unassembled WGS sequence"/>
</dbReference>
<name>A0ABT9WGG4_9BACL</name>
<protein>
    <submittedName>
        <fullName evidence="1">Uncharacterized protein</fullName>
    </submittedName>
</protein>
<proteinExistence type="predicted"/>
<evidence type="ECO:0000313" key="1">
    <source>
        <dbReference type="EMBL" id="MDQ0172348.1"/>
    </source>
</evidence>
<gene>
    <name evidence="1" type="ORF">J2T19_003837</name>
</gene>
<keyword evidence="2" id="KW-1185">Reference proteome</keyword>
<sequence length="135" mass="15662">MRIEPYRVALEKLISIDKALNANMEYISLVLNEAIPLEDSEREVIESYLQQQYNVPIYNYTHEQLLEQKYAEQDGTTLTGILLTIEKYKQSDDPNKMTLEVSKYRANEGAIALEMILTYNEGQWGVSDYVSERES</sequence>